<organism evidence="2 3">
    <name type="scientific">Cognatiyoonia sediminum</name>
    <dbReference type="NCBI Taxonomy" id="1508389"/>
    <lineage>
        <taxon>Bacteria</taxon>
        <taxon>Pseudomonadati</taxon>
        <taxon>Pseudomonadota</taxon>
        <taxon>Alphaproteobacteria</taxon>
        <taxon>Rhodobacterales</taxon>
        <taxon>Paracoccaceae</taxon>
        <taxon>Cognatiyoonia</taxon>
    </lineage>
</organism>
<dbReference type="Proteomes" id="UP000184074">
    <property type="component" value="Unassembled WGS sequence"/>
</dbReference>
<evidence type="ECO:0000256" key="1">
    <source>
        <dbReference type="ARBA" id="ARBA00038414"/>
    </source>
</evidence>
<dbReference type="EMBL" id="FQXB01000003">
    <property type="protein sequence ID" value="SHH13305.1"/>
    <property type="molecule type" value="Genomic_DNA"/>
</dbReference>
<proteinExistence type="inferred from homology"/>
<comment type="similarity">
    <text evidence="1">Belongs to the HyuE racemase family.</text>
</comment>
<name>A0A1M5QGL9_9RHOB</name>
<protein>
    <submittedName>
        <fullName evidence="2">Allantoin racemase</fullName>
    </submittedName>
</protein>
<accession>A0A1M5QGL9</accession>
<dbReference type="OrthoDB" id="9791723at2"/>
<dbReference type="InterPro" id="IPR052186">
    <property type="entry name" value="Hydantoin_racemase-like"/>
</dbReference>
<dbReference type="PANTHER" id="PTHR28047">
    <property type="entry name" value="PROTEIN DCG1"/>
    <property type="match status" value="1"/>
</dbReference>
<keyword evidence="3" id="KW-1185">Reference proteome</keyword>
<sequence length="216" mass="23211">MAVIIINPNSTRSMTDAMLAQARRSAPKLAFEGWTSHDGPPAIQGVTDGEAARAPLLKLVQQASSQGANGIIIGCFDDTALEVAAGLADCPVIGIGQASYHYAALRNWRFSVITTLSVSKPIIQSNIERYGFDHVLSKVRASEIPVLELETNTKRACKVVAQEALLAEQEDDISAIILGCAGMVEVADTVRSKLSTTVIDPVECAARCMLWMRRID</sequence>
<dbReference type="AlphaFoldDB" id="A0A1M5QGL9"/>
<dbReference type="GO" id="GO:0047661">
    <property type="term" value="F:amino-acid racemase activity"/>
    <property type="evidence" value="ECO:0007669"/>
    <property type="project" value="InterPro"/>
</dbReference>
<evidence type="ECO:0000313" key="2">
    <source>
        <dbReference type="EMBL" id="SHH13305.1"/>
    </source>
</evidence>
<dbReference type="InterPro" id="IPR015942">
    <property type="entry name" value="Asp/Glu/hydantoin_racemase"/>
</dbReference>
<gene>
    <name evidence="2" type="ORF">SAMN05444003_2112</name>
</gene>
<dbReference type="RefSeq" id="WP_072900912.1">
    <property type="nucleotide sequence ID" value="NZ_FQXB01000003.1"/>
</dbReference>
<dbReference type="STRING" id="1508389.SAMN05444003_2112"/>
<dbReference type="Gene3D" id="3.40.50.12500">
    <property type="match status" value="1"/>
</dbReference>
<reference evidence="2 3" key="1">
    <citation type="submission" date="2016-11" db="EMBL/GenBank/DDBJ databases">
        <authorList>
            <person name="Jaros S."/>
            <person name="Januszkiewicz K."/>
            <person name="Wedrychowicz H."/>
        </authorList>
    </citation>
    <scope>NUCLEOTIDE SEQUENCE [LARGE SCALE GENOMIC DNA]</scope>
    <source>
        <strain evidence="2 3">DSM 28715</strain>
    </source>
</reference>
<dbReference type="InterPro" id="IPR053714">
    <property type="entry name" value="Iso_Racemase_Enz_sf"/>
</dbReference>
<dbReference type="PANTHER" id="PTHR28047:SF5">
    <property type="entry name" value="PROTEIN DCG1"/>
    <property type="match status" value="1"/>
</dbReference>
<evidence type="ECO:0000313" key="3">
    <source>
        <dbReference type="Proteomes" id="UP000184074"/>
    </source>
</evidence>
<dbReference type="Pfam" id="PF01177">
    <property type="entry name" value="Asp_Glu_race"/>
    <property type="match status" value="1"/>
</dbReference>